<comment type="function">
    <text evidence="5">Responsible for synthesis of pseudouridine from uracil-55 in the psi GC loop of transfer RNAs.</text>
</comment>
<dbReference type="CDD" id="cd02573">
    <property type="entry name" value="PseudoU_synth_EcTruB"/>
    <property type="match status" value="1"/>
</dbReference>
<dbReference type="InterPro" id="IPR014780">
    <property type="entry name" value="tRNA_psdUridine_synth_TruB"/>
</dbReference>
<dbReference type="GO" id="GO:0031119">
    <property type="term" value="P:tRNA pseudouridine synthesis"/>
    <property type="evidence" value="ECO:0007669"/>
    <property type="project" value="UniProtKB-UniRule"/>
</dbReference>
<keyword evidence="3 5" id="KW-0819">tRNA processing</keyword>
<dbReference type="Proteomes" id="UP000053099">
    <property type="component" value="Unassembled WGS sequence"/>
</dbReference>
<protein>
    <recommendedName>
        <fullName evidence="5">tRNA pseudouridine synthase B</fullName>
        <ecNumber evidence="5">5.4.99.25</ecNumber>
    </recommendedName>
    <alternativeName>
        <fullName evidence="5">tRNA pseudouridine(55) synthase</fullName>
        <shortName evidence="5">Psi55 synthase</shortName>
    </alternativeName>
    <alternativeName>
        <fullName evidence="5">tRNA pseudouridylate synthase</fullName>
    </alternativeName>
    <alternativeName>
        <fullName evidence="5">tRNA-uridine isomerase</fullName>
    </alternativeName>
</protein>
<evidence type="ECO:0000313" key="7">
    <source>
        <dbReference type="EMBL" id="KPD26120.1"/>
    </source>
</evidence>
<evidence type="ECO:0000256" key="4">
    <source>
        <dbReference type="ARBA" id="ARBA00023235"/>
    </source>
</evidence>
<dbReference type="Gene3D" id="3.30.2350.10">
    <property type="entry name" value="Pseudouridine synthase"/>
    <property type="match status" value="1"/>
</dbReference>
<dbReference type="GO" id="GO:0160148">
    <property type="term" value="F:tRNA pseudouridine(55) synthase activity"/>
    <property type="evidence" value="ECO:0007669"/>
    <property type="project" value="UniProtKB-EC"/>
</dbReference>
<evidence type="ECO:0000259" key="6">
    <source>
        <dbReference type="Pfam" id="PF01509"/>
    </source>
</evidence>
<dbReference type="PANTHER" id="PTHR13767">
    <property type="entry name" value="TRNA-PSEUDOURIDINE SYNTHASE"/>
    <property type="match status" value="1"/>
</dbReference>
<reference evidence="7 8" key="1">
    <citation type="submission" date="2015-09" db="EMBL/GenBank/DDBJ databases">
        <title>Draft genome sequence of Thermus scotoductus strain K1 isolated from a geothermal spring in Nagorno-Karabakh, Armenia.</title>
        <authorList>
            <person name="Saghatelyan A."/>
            <person name="Poghosyan L."/>
            <person name="Panosyan H."/>
            <person name="Birkeland N.-K."/>
        </authorList>
    </citation>
    <scope>NUCLEOTIDE SEQUENCE [LARGE SCALE GENOMIC DNA]</scope>
    <source>
        <strain evidence="7 8">K1</strain>
    </source>
</reference>
<comment type="catalytic activity">
    <reaction evidence="1 5">
        <text>uridine(55) in tRNA = pseudouridine(55) in tRNA</text>
        <dbReference type="Rhea" id="RHEA:42532"/>
        <dbReference type="Rhea" id="RHEA-COMP:10101"/>
        <dbReference type="Rhea" id="RHEA-COMP:10102"/>
        <dbReference type="ChEBI" id="CHEBI:65314"/>
        <dbReference type="ChEBI" id="CHEBI:65315"/>
        <dbReference type="EC" id="5.4.99.25"/>
    </reaction>
</comment>
<evidence type="ECO:0000256" key="3">
    <source>
        <dbReference type="ARBA" id="ARBA00022694"/>
    </source>
</evidence>
<dbReference type="Pfam" id="PF01509">
    <property type="entry name" value="TruB_N"/>
    <property type="match status" value="1"/>
</dbReference>
<sequence>MALYAVDKPLHLTSHDAVEEARRLLGTRRVGHTGTLDPLATGLLLLVSDESTKLVPFLSGEDKEYIAWVSFGATTPTLDAEGPVSEEAPVRFDRKDLESVLPSFLRLKEQVPPLYSAIKVGGKRAYEAAREGKPLELGPRPVKYLEVELLALDPEPIPHPIAPSAKGWRLAEKGGRKVELPKPLGPYPTAVIRLVVGPGTYVRAFARDLGEKLKTKAFLSGLVRTRIGKVGLERAVRLSELSPEKAIPETDVLPFPVVELSHTEARRVLEGVPLPIPALGYVALVDSRRRLLAIAEGDGFKLKIRRVFVKEA</sequence>
<dbReference type="EMBL" id="LJJR01000042">
    <property type="protein sequence ID" value="KPD26120.1"/>
    <property type="molecule type" value="Genomic_DNA"/>
</dbReference>
<proteinExistence type="inferred from homology"/>
<dbReference type="InterPro" id="IPR002501">
    <property type="entry name" value="PsdUridine_synth_N"/>
</dbReference>
<accession>A0A0N1KQ09</accession>
<evidence type="ECO:0000256" key="5">
    <source>
        <dbReference type="HAMAP-Rule" id="MF_01080"/>
    </source>
</evidence>
<evidence type="ECO:0000256" key="2">
    <source>
        <dbReference type="ARBA" id="ARBA00005642"/>
    </source>
</evidence>
<dbReference type="AlphaFoldDB" id="A0A0N1KQ09"/>
<organism evidence="7 8">
    <name type="scientific">Thermus scotoductus</name>
    <dbReference type="NCBI Taxonomy" id="37636"/>
    <lineage>
        <taxon>Bacteria</taxon>
        <taxon>Thermotogati</taxon>
        <taxon>Deinococcota</taxon>
        <taxon>Deinococci</taxon>
        <taxon>Thermales</taxon>
        <taxon>Thermaceae</taxon>
        <taxon>Thermus</taxon>
    </lineage>
</organism>
<feature type="domain" description="Pseudouridine synthase II N-terminal" evidence="6">
    <location>
        <begin position="22"/>
        <end position="155"/>
    </location>
</feature>
<dbReference type="HAMAP" id="MF_01080">
    <property type="entry name" value="TruB_bact"/>
    <property type="match status" value="1"/>
</dbReference>
<dbReference type="EC" id="5.4.99.25" evidence="5"/>
<evidence type="ECO:0000313" key="8">
    <source>
        <dbReference type="Proteomes" id="UP000053099"/>
    </source>
</evidence>
<name>A0A0N1KQ09_THESC</name>
<feature type="active site" description="Nucleophile" evidence="5">
    <location>
        <position position="37"/>
    </location>
</feature>
<evidence type="ECO:0000256" key="1">
    <source>
        <dbReference type="ARBA" id="ARBA00000385"/>
    </source>
</evidence>
<dbReference type="PATRIC" id="fig|37636.3.peg.1703"/>
<gene>
    <name evidence="5" type="primary">truB</name>
    <name evidence="7" type="ORF">AN926_11140</name>
</gene>
<dbReference type="PANTHER" id="PTHR13767:SF2">
    <property type="entry name" value="PSEUDOURIDYLATE SYNTHASE TRUB1"/>
    <property type="match status" value="1"/>
</dbReference>
<dbReference type="GO" id="GO:0003723">
    <property type="term" value="F:RNA binding"/>
    <property type="evidence" value="ECO:0007669"/>
    <property type="project" value="InterPro"/>
</dbReference>
<keyword evidence="4 5" id="KW-0413">Isomerase</keyword>
<dbReference type="SUPFAM" id="SSF55120">
    <property type="entry name" value="Pseudouridine synthase"/>
    <property type="match status" value="1"/>
</dbReference>
<comment type="similarity">
    <text evidence="2 5">Belongs to the pseudouridine synthase TruB family. Type 1 subfamily.</text>
</comment>
<dbReference type="InterPro" id="IPR020103">
    <property type="entry name" value="PsdUridine_synth_cat_dom_sf"/>
</dbReference>
<dbReference type="NCBIfam" id="TIGR00431">
    <property type="entry name" value="TruB"/>
    <property type="match status" value="1"/>
</dbReference>
<dbReference type="GO" id="GO:1990481">
    <property type="term" value="P:mRNA pseudouridine synthesis"/>
    <property type="evidence" value="ECO:0007669"/>
    <property type="project" value="TreeGrafter"/>
</dbReference>
<comment type="caution">
    <text evidence="7">The sequence shown here is derived from an EMBL/GenBank/DDBJ whole genome shotgun (WGS) entry which is preliminary data.</text>
</comment>